<dbReference type="RefSeq" id="XP_067917373.1">
    <property type="nucleotide sequence ID" value="XM_068070651.1"/>
</dbReference>
<dbReference type="Proteomes" id="UP000221165">
    <property type="component" value="Unassembled WGS sequence"/>
</dbReference>
<dbReference type="InterPro" id="IPR056365">
    <property type="entry name" value="NAD-GDH_2nd"/>
</dbReference>
<evidence type="ECO:0000313" key="3">
    <source>
        <dbReference type="Proteomes" id="UP000221165"/>
    </source>
</evidence>
<gene>
    <name evidence="2" type="ORF">CSUI_010548</name>
</gene>
<feature type="non-terminal residue" evidence="2">
    <location>
        <position position="109"/>
    </location>
</feature>
<feature type="domain" description="NAD-specific glutamate dehydrogenase second" evidence="1">
    <location>
        <begin position="2"/>
        <end position="68"/>
    </location>
</feature>
<keyword evidence="3" id="KW-1185">Reference proteome</keyword>
<name>A0A2C6JAP3_9APIC</name>
<reference evidence="2 3" key="1">
    <citation type="journal article" date="2017" name="Int. J. Parasitol.">
        <title>The genome of the protozoan parasite Cystoisospora suis and a reverse vaccinology approach to identify vaccine candidates.</title>
        <authorList>
            <person name="Palmieri N."/>
            <person name="Shrestha A."/>
            <person name="Ruttkowski B."/>
            <person name="Beck T."/>
            <person name="Vogl C."/>
            <person name="Tomley F."/>
            <person name="Blake D.P."/>
            <person name="Joachim A."/>
        </authorList>
    </citation>
    <scope>NUCLEOTIDE SEQUENCE [LARGE SCALE GENOMIC DNA]</scope>
    <source>
        <strain evidence="2 3">Wien I</strain>
    </source>
</reference>
<dbReference type="Pfam" id="PF23152">
    <property type="entry name" value="GDH_2nd"/>
    <property type="match status" value="1"/>
</dbReference>
<proteinExistence type="predicted"/>
<protein>
    <submittedName>
        <fullName evidence="2">Glutamate leucine phenylalanine valine dehydrogenase family protein</fullName>
    </submittedName>
</protein>
<evidence type="ECO:0000259" key="1">
    <source>
        <dbReference type="Pfam" id="PF23152"/>
    </source>
</evidence>
<sequence length="109" mass="12311">MWGFYSQRKYVEPLANGVSIITTFIEELPEDQLADTPQISIGRRVERLVKALRMQYIMPPSKFTELAQERLLTIHEAAYAQCATKFLIHFSGTVGPAFGAIEKMVNSFG</sequence>
<dbReference type="GeneID" id="94433862"/>
<organism evidence="2 3">
    <name type="scientific">Cystoisospora suis</name>
    <dbReference type="NCBI Taxonomy" id="483139"/>
    <lineage>
        <taxon>Eukaryota</taxon>
        <taxon>Sar</taxon>
        <taxon>Alveolata</taxon>
        <taxon>Apicomplexa</taxon>
        <taxon>Conoidasida</taxon>
        <taxon>Coccidia</taxon>
        <taxon>Eucoccidiorida</taxon>
        <taxon>Eimeriorina</taxon>
        <taxon>Sarcocystidae</taxon>
        <taxon>Cystoisospora</taxon>
    </lineage>
</organism>
<evidence type="ECO:0000313" key="2">
    <source>
        <dbReference type="EMBL" id="PHJ15641.1"/>
    </source>
</evidence>
<dbReference type="VEuPathDB" id="ToxoDB:CSUI_010548"/>
<accession>A0A2C6JAP3</accession>
<dbReference type="EMBL" id="MIGC01007726">
    <property type="protein sequence ID" value="PHJ15641.1"/>
    <property type="molecule type" value="Genomic_DNA"/>
</dbReference>
<comment type="caution">
    <text evidence="2">The sequence shown here is derived from an EMBL/GenBank/DDBJ whole genome shotgun (WGS) entry which is preliminary data.</text>
</comment>
<dbReference type="AlphaFoldDB" id="A0A2C6JAP3"/>
<dbReference type="OrthoDB" id="184415at2759"/>